<feature type="chain" id="PRO_5044836102" evidence="1">
    <location>
        <begin position="28"/>
        <end position="87"/>
    </location>
</feature>
<keyword evidence="1" id="KW-0732">Signal</keyword>
<protein>
    <submittedName>
        <fullName evidence="2">Uncharacterized protein</fullName>
    </submittedName>
</protein>
<evidence type="ECO:0000313" key="3">
    <source>
        <dbReference type="Proteomes" id="UP001632038"/>
    </source>
</evidence>
<reference evidence="3" key="1">
    <citation type="journal article" date="2024" name="IScience">
        <title>Strigolactones Initiate the Formation of Haustorium-like Structures in Castilleja.</title>
        <authorList>
            <person name="Buerger M."/>
            <person name="Peterson D."/>
            <person name="Chory J."/>
        </authorList>
    </citation>
    <scope>NUCLEOTIDE SEQUENCE [LARGE SCALE GENOMIC DNA]</scope>
</reference>
<feature type="signal peptide" evidence="1">
    <location>
        <begin position="1"/>
        <end position="27"/>
    </location>
</feature>
<name>A0ABD3CDR6_9LAMI</name>
<dbReference type="EMBL" id="JAVIJP010000039">
    <property type="protein sequence ID" value="KAL3627689.1"/>
    <property type="molecule type" value="Genomic_DNA"/>
</dbReference>
<dbReference type="Proteomes" id="UP001632038">
    <property type="component" value="Unassembled WGS sequence"/>
</dbReference>
<sequence length="87" mass="10156">MASYNLGHVILFSFTLVALFISHECYADEMSMRVIKQMMSTKNVVTNKINVNFCGHTKHCKTEFCWCCFKNNRCYTTEGSCITYCKW</sequence>
<evidence type="ECO:0000256" key="1">
    <source>
        <dbReference type="SAM" id="SignalP"/>
    </source>
</evidence>
<comment type="caution">
    <text evidence="2">The sequence shown here is derived from an EMBL/GenBank/DDBJ whole genome shotgun (WGS) entry which is preliminary data.</text>
</comment>
<organism evidence="2 3">
    <name type="scientific">Castilleja foliolosa</name>
    <dbReference type="NCBI Taxonomy" id="1961234"/>
    <lineage>
        <taxon>Eukaryota</taxon>
        <taxon>Viridiplantae</taxon>
        <taxon>Streptophyta</taxon>
        <taxon>Embryophyta</taxon>
        <taxon>Tracheophyta</taxon>
        <taxon>Spermatophyta</taxon>
        <taxon>Magnoliopsida</taxon>
        <taxon>eudicotyledons</taxon>
        <taxon>Gunneridae</taxon>
        <taxon>Pentapetalae</taxon>
        <taxon>asterids</taxon>
        <taxon>lamiids</taxon>
        <taxon>Lamiales</taxon>
        <taxon>Orobanchaceae</taxon>
        <taxon>Pedicularideae</taxon>
        <taxon>Castillejinae</taxon>
        <taxon>Castilleja</taxon>
    </lineage>
</organism>
<accession>A0ABD3CDR6</accession>
<evidence type="ECO:0000313" key="2">
    <source>
        <dbReference type="EMBL" id="KAL3627689.1"/>
    </source>
</evidence>
<gene>
    <name evidence="2" type="ORF">CASFOL_029052</name>
</gene>
<dbReference type="AlphaFoldDB" id="A0ABD3CDR6"/>
<proteinExistence type="predicted"/>
<keyword evidence="3" id="KW-1185">Reference proteome</keyword>